<evidence type="ECO:0000313" key="4">
    <source>
        <dbReference type="Proteomes" id="UP000276215"/>
    </source>
</evidence>
<proteinExistence type="predicted"/>
<reference evidence="3 4" key="1">
    <citation type="journal article" date="2018" name="Nat. Ecol. Evol.">
        <title>Pezizomycetes genomes reveal the molecular basis of ectomycorrhizal truffle lifestyle.</title>
        <authorList>
            <person name="Murat C."/>
            <person name="Payen T."/>
            <person name="Noel B."/>
            <person name="Kuo A."/>
            <person name="Morin E."/>
            <person name="Chen J."/>
            <person name="Kohler A."/>
            <person name="Krizsan K."/>
            <person name="Balestrini R."/>
            <person name="Da Silva C."/>
            <person name="Montanini B."/>
            <person name="Hainaut M."/>
            <person name="Levati E."/>
            <person name="Barry K.W."/>
            <person name="Belfiori B."/>
            <person name="Cichocki N."/>
            <person name="Clum A."/>
            <person name="Dockter R.B."/>
            <person name="Fauchery L."/>
            <person name="Guy J."/>
            <person name="Iotti M."/>
            <person name="Le Tacon F."/>
            <person name="Lindquist E.A."/>
            <person name="Lipzen A."/>
            <person name="Malagnac F."/>
            <person name="Mello A."/>
            <person name="Molinier V."/>
            <person name="Miyauchi S."/>
            <person name="Poulain J."/>
            <person name="Riccioni C."/>
            <person name="Rubini A."/>
            <person name="Sitrit Y."/>
            <person name="Splivallo R."/>
            <person name="Traeger S."/>
            <person name="Wang M."/>
            <person name="Zifcakova L."/>
            <person name="Wipf D."/>
            <person name="Zambonelli A."/>
            <person name="Paolocci F."/>
            <person name="Nowrousian M."/>
            <person name="Ottonello S."/>
            <person name="Baldrian P."/>
            <person name="Spatafora J.W."/>
            <person name="Henrissat B."/>
            <person name="Nagy L.G."/>
            <person name="Aury J.M."/>
            <person name="Wincker P."/>
            <person name="Grigoriev I.V."/>
            <person name="Bonfante P."/>
            <person name="Martin F.M."/>
        </authorList>
    </citation>
    <scope>NUCLEOTIDE SEQUENCE [LARGE SCALE GENOMIC DNA]</scope>
    <source>
        <strain evidence="3 4">120613-1</strain>
    </source>
</reference>
<dbReference type="Proteomes" id="UP000276215">
    <property type="component" value="Unassembled WGS sequence"/>
</dbReference>
<keyword evidence="4" id="KW-1185">Reference proteome</keyword>
<protein>
    <submittedName>
        <fullName evidence="3">Uncharacterized protein</fullName>
    </submittedName>
</protein>
<accession>A0A3N4K657</accession>
<feature type="compositionally biased region" description="Polar residues" evidence="1">
    <location>
        <begin position="337"/>
        <end position="346"/>
    </location>
</feature>
<feature type="region of interest" description="Disordered" evidence="1">
    <location>
        <begin position="334"/>
        <end position="428"/>
    </location>
</feature>
<feature type="compositionally biased region" description="Basic and acidic residues" evidence="1">
    <location>
        <begin position="383"/>
        <end position="427"/>
    </location>
</feature>
<feature type="transmembrane region" description="Helical" evidence="2">
    <location>
        <begin position="48"/>
        <end position="67"/>
    </location>
</feature>
<feature type="region of interest" description="Disordered" evidence="1">
    <location>
        <begin position="294"/>
        <end position="320"/>
    </location>
</feature>
<evidence type="ECO:0000313" key="3">
    <source>
        <dbReference type="EMBL" id="RPB06014.1"/>
    </source>
</evidence>
<feature type="region of interest" description="Disordered" evidence="1">
    <location>
        <begin position="453"/>
        <end position="473"/>
    </location>
</feature>
<keyword evidence="2" id="KW-1133">Transmembrane helix</keyword>
<sequence length="574" mass="63205">MGAPVKIGNATAVAQHRAYVTSWIPSGSLFPVQGENVRLGGIIVEYEFLAALVTVLGFLLLMARAIRGFGARPVVSGNIWTEHLGNAVGALLISLMVWDPLFAYIVYIDRRSISVRFKSRDLTVKPDSAITITSAIGSKVLVPFYQPRGAQLSRRLLLESARLEACKDWRNVQGYVAESALDQKRATAAKFYPEPSLALPWPQKTQLSFGITSWKHGLGNSLSKLIQNKEMLRSWFETDYSAFGVSLDATSHLDTIFKRISEEIIARGVDSAGNTRRGRNEEFVVGADQSGPKLFQALPSLGQSTGKEEAGGGQDAQSEEAMVNNGGKTELMKKKTASSNGATIYPSTDPAGSAADKPDVHTVARMPIMTKRRGNPLNSKSKSKPEPKFKSKSESKFKSRSEPKFKSKSESKFKSKSEPKFESKSGSKSESYYHSLAIQPAQQLQLELPRSLEPSPLHSSARSVQASRPKSSLRLPSLAKARTADGIGMKFNQELHKKQSVDFDILHKFRDVGCDHAGEEICFDGVRNVDDNIDMKESYPEDSAYFDSDVEMTDWCHESQEDVEMGGYVLGLDY</sequence>
<evidence type="ECO:0000256" key="1">
    <source>
        <dbReference type="SAM" id="MobiDB-lite"/>
    </source>
</evidence>
<dbReference type="EMBL" id="ML120351">
    <property type="protein sequence ID" value="RPB06014.1"/>
    <property type="molecule type" value="Genomic_DNA"/>
</dbReference>
<organism evidence="3 4">
    <name type="scientific">Choiromyces venosus 120613-1</name>
    <dbReference type="NCBI Taxonomy" id="1336337"/>
    <lineage>
        <taxon>Eukaryota</taxon>
        <taxon>Fungi</taxon>
        <taxon>Dikarya</taxon>
        <taxon>Ascomycota</taxon>
        <taxon>Pezizomycotina</taxon>
        <taxon>Pezizomycetes</taxon>
        <taxon>Pezizales</taxon>
        <taxon>Tuberaceae</taxon>
        <taxon>Choiromyces</taxon>
    </lineage>
</organism>
<dbReference type="AlphaFoldDB" id="A0A3N4K657"/>
<name>A0A3N4K657_9PEZI</name>
<gene>
    <name evidence="3" type="ORF">L873DRAFT_1785152</name>
</gene>
<keyword evidence="2" id="KW-0812">Transmembrane</keyword>
<evidence type="ECO:0000256" key="2">
    <source>
        <dbReference type="SAM" id="Phobius"/>
    </source>
</evidence>
<feature type="transmembrane region" description="Helical" evidence="2">
    <location>
        <begin position="87"/>
        <end position="108"/>
    </location>
</feature>
<keyword evidence="2" id="KW-0472">Membrane</keyword>